<evidence type="ECO:0000313" key="2">
    <source>
        <dbReference type="Proteomes" id="UP000050761"/>
    </source>
</evidence>
<evidence type="ECO:0000313" key="1">
    <source>
        <dbReference type="EMBL" id="VDO98689.1"/>
    </source>
</evidence>
<organism evidence="2 3">
    <name type="scientific">Heligmosomoides polygyrus</name>
    <name type="common">Parasitic roundworm</name>
    <dbReference type="NCBI Taxonomy" id="6339"/>
    <lineage>
        <taxon>Eukaryota</taxon>
        <taxon>Metazoa</taxon>
        <taxon>Ecdysozoa</taxon>
        <taxon>Nematoda</taxon>
        <taxon>Chromadorea</taxon>
        <taxon>Rhabditida</taxon>
        <taxon>Rhabditina</taxon>
        <taxon>Rhabditomorpha</taxon>
        <taxon>Strongyloidea</taxon>
        <taxon>Heligmosomidae</taxon>
        <taxon>Heligmosomoides</taxon>
    </lineage>
</organism>
<protein>
    <submittedName>
        <fullName evidence="1 3">Uncharacterized protein</fullName>
    </submittedName>
</protein>
<reference evidence="3" key="2">
    <citation type="submission" date="2019-09" db="UniProtKB">
        <authorList>
            <consortium name="WormBaseParasite"/>
        </authorList>
    </citation>
    <scope>IDENTIFICATION</scope>
</reference>
<dbReference type="WBParaSite" id="HPBE_0001415701-mRNA-1">
    <property type="protein sequence ID" value="HPBE_0001415701-mRNA-1"/>
    <property type="gene ID" value="HPBE_0001415701"/>
</dbReference>
<accession>A0A3P8A6C1</accession>
<gene>
    <name evidence="1" type="ORF">HPBE_LOCUS14158</name>
</gene>
<dbReference type="Proteomes" id="UP000050761">
    <property type="component" value="Unassembled WGS sequence"/>
</dbReference>
<sequence length="208" mass="24312">MPTLSRHSSESHVSGKSTKADRKRSAFLSVMPDDYDERCSRLYFIRLSIAIEGLRAQPLNRMAVEDMERWTKILLRESKCAYNGTCGETIREHKKGDLYTFATADSFTFTRKKCTRRPHTILTHLRDRHGATLLYPELPLVRIVQGGDKPTMFALEQVILEFCRIRKSKYDEIESTDDEELLQDRNRANLEELKGILRRKKQHRRDPV</sequence>
<dbReference type="AlphaFoldDB" id="A0A183FZH4"/>
<accession>A0A183FZH4</accession>
<evidence type="ECO:0000313" key="3">
    <source>
        <dbReference type="WBParaSite" id="HPBE_0001415701-mRNA-1"/>
    </source>
</evidence>
<reference evidence="1 2" key="1">
    <citation type="submission" date="2018-11" db="EMBL/GenBank/DDBJ databases">
        <authorList>
            <consortium name="Pathogen Informatics"/>
        </authorList>
    </citation>
    <scope>NUCLEOTIDE SEQUENCE [LARGE SCALE GENOMIC DNA]</scope>
</reference>
<keyword evidence="2" id="KW-1185">Reference proteome</keyword>
<dbReference type="EMBL" id="UZAH01028233">
    <property type="protein sequence ID" value="VDO98689.1"/>
    <property type="molecule type" value="Genomic_DNA"/>
</dbReference>
<proteinExistence type="predicted"/>
<name>A0A183FZH4_HELPZ</name>